<dbReference type="InterPro" id="IPR023753">
    <property type="entry name" value="FAD/NAD-binding_dom"/>
</dbReference>
<organism evidence="2 3">
    <name type="scientific">Nocardioides guangzhouensis</name>
    <dbReference type="NCBI Taxonomy" id="2497878"/>
    <lineage>
        <taxon>Bacteria</taxon>
        <taxon>Bacillati</taxon>
        <taxon>Actinomycetota</taxon>
        <taxon>Actinomycetes</taxon>
        <taxon>Propionibacteriales</taxon>
        <taxon>Nocardioidaceae</taxon>
        <taxon>Nocardioides</taxon>
    </lineage>
</organism>
<dbReference type="Proteomes" id="UP000295198">
    <property type="component" value="Unassembled WGS sequence"/>
</dbReference>
<dbReference type="PANTHER" id="PTHR43755">
    <property type="match status" value="1"/>
</dbReference>
<dbReference type="PANTHER" id="PTHR43755:SF1">
    <property type="entry name" value="FAD-DEPENDENT PYRIDINE NUCLEOTIDE-DISULPHIDE OXIDOREDUCTASE"/>
    <property type="match status" value="1"/>
</dbReference>
<accession>A0A4Q4ZHV3</accession>
<evidence type="ECO:0000313" key="2">
    <source>
        <dbReference type="EMBL" id="RYP87783.1"/>
    </source>
</evidence>
<dbReference type="Gene3D" id="3.50.50.100">
    <property type="match status" value="1"/>
</dbReference>
<gene>
    <name evidence="2" type="ORF">EKO23_05200</name>
</gene>
<evidence type="ECO:0000313" key="3">
    <source>
        <dbReference type="Proteomes" id="UP000295198"/>
    </source>
</evidence>
<name>A0A4Q4ZHV3_9ACTN</name>
<proteinExistence type="predicted"/>
<dbReference type="AlphaFoldDB" id="A0A4Q4ZHV3"/>
<dbReference type="GO" id="GO:0016491">
    <property type="term" value="F:oxidoreductase activity"/>
    <property type="evidence" value="ECO:0007669"/>
    <property type="project" value="InterPro"/>
</dbReference>
<feature type="domain" description="FAD/NAD(P)-binding" evidence="1">
    <location>
        <begin position="14"/>
        <end position="303"/>
    </location>
</feature>
<reference evidence="2 3" key="1">
    <citation type="submission" date="2019-01" db="EMBL/GenBank/DDBJ databases">
        <title>Nocardioides guangzhouensis sp. nov., an actinobacterium isolated from soil.</title>
        <authorList>
            <person name="Fu Y."/>
            <person name="Cai Y."/>
            <person name="Lin Z."/>
            <person name="Chen P."/>
        </authorList>
    </citation>
    <scope>NUCLEOTIDE SEQUENCE [LARGE SCALE GENOMIC DNA]</scope>
    <source>
        <strain evidence="2 3">130</strain>
    </source>
</reference>
<evidence type="ECO:0000259" key="1">
    <source>
        <dbReference type="Pfam" id="PF07992"/>
    </source>
</evidence>
<dbReference type="Pfam" id="PF07992">
    <property type="entry name" value="Pyr_redox_2"/>
    <property type="match status" value="1"/>
</dbReference>
<sequence>MEERDRIQEVVMRKKVLVLGANFGGMTAALAVKHELAGDVDVTVVSASDRFLFNPSLIWLPFGKRDAGDITFRVEPTFEAHDIEFVHAAATGVDPVAKQVTVADGRRFGYDYLVIATGYRNNDDVVPGFRENATTITTLAEAERAGEAWRRYLQDPGDVVVAATQGAGCFGAAYEFLFNTAYQLKKAGLDKQVKLTYVTAEPFLGHFGIGGLPHGEQLLGMFLKKEGIDARISVGIDHVDDGALVLAGGETLPFSFGMVVPPFLGQDFLKAADGLADEKGYVRVRDTYQSEKHDDVYAVGVAAAVDVPWQTPTPVGIPKTGFPTEQMAHTAASNIAAQVRGEPATHTKAFGDIKAVCVMDAGNNGVIILADKMLPPRKHGVLIPGPQAHLMKLGFEKYFLWKMRHGYVQLP</sequence>
<comment type="caution">
    <text evidence="2">The sequence shown here is derived from an EMBL/GenBank/DDBJ whole genome shotgun (WGS) entry which is preliminary data.</text>
</comment>
<dbReference type="OrthoDB" id="9802771at2"/>
<dbReference type="InterPro" id="IPR052541">
    <property type="entry name" value="SQRD"/>
</dbReference>
<keyword evidence="3" id="KW-1185">Reference proteome</keyword>
<dbReference type="EMBL" id="SDKM01000005">
    <property type="protein sequence ID" value="RYP87783.1"/>
    <property type="molecule type" value="Genomic_DNA"/>
</dbReference>
<protein>
    <submittedName>
        <fullName evidence="2">Pyridine nucleotide-disulfide oxidoreductase</fullName>
    </submittedName>
</protein>
<dbReference type="SUPFAM" id="SSF51905">
    <property type="entry name" value="FAD/NAD(P)-binding domain"/>
    <property type="match status" value="2"/>
</dbReference>
<dbReference type="InterPro" id="IPR036188">
    <property type="entry name" value="FAD/NAD-bd_sf"/>
</dbReference>